<dbReference type="InterPro" id="IPR020471">
    <property type="entry name" value="AKR"/>
</dbReference>
<dbReference type="Gene3D" id="3.20.20.100">
    <property type="entry name" value="NADP-dependent oxidoreductase domain"/>
    <property type="match status" value="1"/>
</dbReference>
<feature type="non-terminal residue" evidence="2">
    <location>
        <position position="142"/>
    </location>
</feature>
<evidence type="ECO:0000313" key="2">
    <source>
        <dbReference type="EMBL" id="KAF1667756.1"/>
    </source>
</evidence>
<dbReference type="PANTHER" id="PTHR11732">
    <property type="entry name" value="ALDO/KETO REDUCTASE"/>
    <property type="match status" value="1"/>
</dbReference>
<dbReference type="SUPFAM" id="SSF51430">
    <property type="entry name" value="NAD(P)-linked oxidoreductase"/>
    <property type="match status" value="1"/>
</dbReference>
<comment type="caution">
    <text evidence="2">The sequence shown here is derived from an EMBL/GenBank/DDBJ whole genome shotgun (WGS) entry which is preliminary data.</text>
</comment>
<dbReference type="InterPro" id="IPR023210">
    <property type="entry name" value="NADP_OxRdtase_dom"/>
</dbReference>
<keyword evidence="3" id="KW-1185">Reference proteome</keyword>
<accession>A0A8J4UY96</accession>
<feature type="non-terminal residue" evidence="2">
    <location>
        <position position="1"/>
    </location>
</feature>
<evidence type="ECO:0000313" key="3">
    <source>
        <dbReference type="Proteomes" id="UP000751161"/>
    </source>
</evidence>
<organism evidence="2 3">
    <name type="scientific">Aptenodytes patagonicus</name>
    <name type="common">King penguin</name>
    <dbReference type="NCBI Taxonomy" id="9234"/>
    <lineage>
        <taxon>Eukaryota</taxon>
        <taxon>Metazoa</taxon>
        <taxon>Chordata</taxon>
        <taxon>Craniata</taxon>
        <taxon>Vertebrata</taxon>
        <taxon>Euteleostomi</taxon>
        <taxon>Archelosauria</taxon>
        <taxon>Archosauria</taxon>
        <taxon>Dinosauria</taxon>
        <taxon>Saurischia</taxon>
        <taxon>Theropoda</taxon>
        <taxon>Coelurosauria</taxon>
        <taxon>Aves</taxon>
        <taxon>Neognathae</taxon>
        <taxon>Neoaves</taxon>
        <taxon>Aequornithes</taxon>
        <taxon>Sphenisciformes</taxon>
        <taxon>Spheniscidae</taxon>
        <taxon>Aptenodytes</taxon>
    </lineage>
</organism>
<dbReference type="Pfam" id="PF00248">
    <property type="entry name" value="Aldo_ket_red"/>
    <property type="match status" value="1"/>
</dbReference>
<proteinExistence type="predicted"/>
<sequence length="142" mass="15900">MVTYVQLSTGAKMPLVGLGTWKSSAGQVTAAMMAAIDAGHCHFDCAYVYQNENEVGERIQQKIKESIVKRGPFIISKLQYTFYEKPLVKGACQNTLAKLKLHYLDLYLMHWPLGFKAGEELFPTGDKGMSIPSNTDILHTWE</sequence>
<dbReference type="PRINTS" id="PR00069">
    <property type="entry name" value="ALDKETRDTASE"/>
</dbReference>
<reference evidence="2" key="1">
    <citation type="journal article" date="2019" name="Gigascience">
        <title>High-coverage genomes to elucidate the evolution of penguins.</title>
        <authorList>
            <person name="Pan H."/>
            <person name="Cole T.L."/>
            <person name="Bi X."/>
            <person name="Fang M."/>
            <person name="Zhou C."/>
            <person name="Yang Z."/>
            <person name="Ksepka D.T."/>
            <person name="Hart T."/>
            <person name="Bouzat J.L."/>
            <person name="Argilla L.S."/>
            <person name="Bertelsen M.F."/>
            <person name="Boersma P.D."/>
            <person name="Bost C.A."/>
            <person name="Cherel Y."/>
            <person name="Dann P."/>
            <person name="Fiddaman S.R."/>
            <person name="Howard P."/>
            <person name="Labuschagne K."/>
            <person name="Mattern T."/>
            <person name="Miller G."/>
            <person name="Parker P."/>
            <person name="Phillips R.A."/>
            <person name="Quillfeldt P."/>
            <person name="Ryan P.G."/>
            <person name="Taylor H."/>
            <person name="Thompson D.R."/>
            <person name="Young M.J."/>
            <person name="Ellegaard M.R."/>
            <person name="Gilbert M.T.P."/>
            <person name="Sinding M.S."/>
            <person name="Pacheco G."/>
            <person name="Shepherd L.D."/>
            <person name="Tennyson A.J.D."/>
            <person name="Grosser S."/>
            <person name="Kay E."/>
            <person name="Nupen L.J."/>
            <person name="Ellenberg U."/>
            <person name="Houston D.M."/>
            <person name="Reeve A.H."/>
            <person name="Johnson K."/>
            <person name="Masello J.F."/>
            <person name="Stracke T."/>
            <person name="McKinlay B."/>
            <person name="Borboroglu P.G."/>
            <person name="Zhang D.X."/>
            <person name="Zhang G."/>
        </authorList>
    </citation>
    <scope>NUCLEOTIDE SEQUENCE</scope>
    <source>
        <strain evidence="2">KP FORT 001</strain>
    </source>
</reference>
<dbReference type="InterPro" id="IPR036812">
    <property type="entry name" value="NAD(P)_OxRdtase_dom_sf"/>
</dbReference>
<dbReference type="Proteomes" id="UP000751161">
    <property type="component" value="Unassembled WGS sequence"/>
</dbReference>
<dbReference type="AlphaFoldDB" id="A0A8J4UY96"/>
<evidence type="ECO:0000259" key="1">
    <source>
        <dbReference type="Pfam" id="PF00248"/>
    </source>
</evidence>
<protein>
    <submittedName>
        <fullName evidence="2">Aldo-keto reductase family 1 member B10</fullName>
    </submittedName>
</protein>
<name>A0A8J4UY96_APTPA</name>
<dbReference type="EMBL" id="VULM01001894">
    <property type="protein sequence ID" value="KAF1667756.1"/>
    <property type="molecule type" value="Genomic_DNA"/>
</dbReference>
<gene>
    <name evidence="2" type="primary">AKR1B10_1</name>
    <name evidence="2" type="ORF">FQA23_0011721</name>
</gene>
<feature type="domain" description="NADP-dependent oxidoreductase" evidence="1">
    <location>
        <begin position="17"/>
        <end position="113"/>
    </location>
</feature>
<dbReference type="GO" id="GO:0016491">
    <property type="term" value="F:oxidoreductase activity"/>
    <property type="evidence" value="ECO:0007669"/>
    <property type="project" value="InterPro"/>
</dbReference>